<feature type="region of interest" description="Disordered" evidence="1">
    <location>
        <begin position="1"/>
        <end position="56"/>
    </location>
</feature>
<comment type="caution">
    <text evidence="2">The sequence shown here is derived from an EMBL/GenBank/DDBJ whole genome shotgun (WGS) entry which is preliminary data.</text>
</comment>
<evidence type="ECO:0000313" key="2">
    <source>
        <dbReference type="EMBL" id="GEZ15697.1"/>
    </source>
</evidence>
<organism evidence="2">
    <name type="scientific">Tanacetum cinerariifolium</name>
    <name type="common">Dalmatian daisy</name>
    <name type="synonym">Chrysanthemum cinerariifolium</name>
    <dbReference type="NCBI Taxonomy" id="118510"/>
    <lineage>
        <taxon>Eukaryota</taxon>
        <taxon>Viridiplantae</taxon>
        <taxon>Streptophyta</taxon>
        <taxon>Embryophyta</taxon>
        <taxon>Tracheophyta</taxon>
        <taxon>Spermatophyta</taxon>
        <taxon>Magnoliopsida</taxon>
        <taxon>eudicotyledons</taxon>
        <taxon>Gunneridae</taxon>
        <taxon>Pentapetalae</taxon>
        <taxon>asterids</taxon>
        <taxon>campanulids</taxon>
        <taxon>Asterales</taxon>
        <taxon>Asteraceae</taxon>
        <taxon>Asteroideae</taxon>
        <taxon>Anthemideae</taxon>
        <taxon>Anthemidinae</taxon>
        <taxon>Tanacetum</taxon>
    </lineage>
</organism>
<gene>
    <name evidence="2" type="ORF">Tci_487670</name>
</gene>
<protein>
    <recommendedName>
        <fullName evidence="3">Transposase (Putative), gypsy type</fullName>
    </recommendedName>
</protein>
<dbReference type="EMBL" id="BKCJ010246865">
    <property type="protein sequence ID" value="GEZ15697.1"/>
    <property type="molecule type" value="Genomic_DNA"/>
</dbReference>
<sequence length="808" mass="88104">MKRKSIAVDVGEASHPPKKLKEDHGTLSGASVGEREDSDHTDSVAEPNLHTIGAPRRSSAPITTTVTITTPTIDPTSVTKKKVVEPSLFGAGSSSTSGTDPIIGVFSDLTSSDFLLFTEFNVRAARQMSLSAEVRLHAEYNVKEKRRLKYAVKSQGELLKAREEEIGSLKARLLLKEAEATKSIRLRAEASNFETIEKSLRDDANALREGNIILEKERDALDVKVKELETSAMSKKCELIDLNALVTSIKSQNDSLMGQVHELEISSFGIQEKVTVYENCMTQLEKFQDYQMNIVEDKFNKLYTDFVEMALHLEEQFYPHLLTTISGRRWLLTHGIELAIAKCVQDGLAAGITHGKEGRVLKDVVSHNPSTKADYISDLQQLQNVNFPLFVDLKSNKDTSVEAIMEILRLEDPIAKKLGLNDLQPNVDQLMVPIHSSQNKVFIGATALSLALDASSSRVWQIRENIANHRSVLHEVFVSLAEPFSILALTGVEGTSGTMPTTSTTMAMSTTLALTNTVNPISIDNYEFVDADDQVVAGEDTASFPNVDDAELHIPNPSYLGPSFPVSFARLALFLRYTRSRLIPRASSFCTRSTYVVLNVGILIFAGMTASVSYVNKNGVSPLLDFIMNGHGYVMELAFVADSLEQVYELDNLGMLLLVTLRPYAWVSSLRYLKIGVIQVSSSSYTTASISTSLIDFSFNSSTITCLLKCAKLVDAILLSASAFLVSLLGTCMIENALELLEDPSVNKIYGSGSASSASITVSRESSSGRSTMKSASICPLTDTLVSMGSSAISCFICLNASSATVVQ</sequence>
<evidence type="ECO:0000256" key="1">
    <source>
        <dbReference type="SAM" id="MobiDB-lite"/>
    </source>
</evidence>
<accession>A0A699I3A8</accession>
<proteinExistence type="predicted"/>
<dbReference type="AlphaFoldDB" id="A0A699I3A8"/>
<feature type="compositionally biased region" description="Basic and acidic residues" evidence="1">
    <location>
        <begin position="33"/>
        <end position="43"/>
    </location>
</feature>
<evidence type="ECO:0008006" key="3">
    <source>
        <dbReference type="Google" id="ProtNLM"/>
    </source>
</evidence>
<name>A0A699I3A8_TANCI</name>
<reference evidence="2" key="1">
    <citation type="journal article" date="2019" name="Sci. Rep.">
        <title>Draft genome of Tanacetum cinerariifolium, the natural source of mosquito coil.</title>
        <authorList>
            <person name="Yamashiro T."/>
            <person name="Shiraishi A."/>
            <person name="Satake H."/>
            <person name="Nakayama K."/>
        </authorList>
    </citation>
    <scope>NUCLEOTIDE SEQUENCE</scope>
</reference>